<dbReference type="Proteomes" id="UP001153404">
    <property type="component" value="Unassembled WGS sequence"/>
</dbReference>
<feature type="domain" description="Copper amine oxidase-like N-terminal" evidence="1">
    <location>
        <begin position="8"/>
        <end position="112"/>
    </location>
</feature>
<evidence type="ECO:0000313" key="3">
    <source>
        <dbReference type="Proteomes" id="UP001153404"/>
    </source>
</evidence>
<dbReference type="Pfam" id="PF07833">
    <property type="entry name" value="Cu_amine_oxidN1"/>
    <property type="match status" value="1"/>
</dbReference>
<sequence length="117" mass="12098">MLPAIGVQVDGKPLASGYPAAMAADRVYVPLKDTVRSLGGTFQATQDGAYEIALGKATAVFRFNDAQATFDGSPATLAGKPYMSAGAVMVPASLFKQMGIAVVWNAKSGELSLSRQA</sequence>
<gene>
    <name evidence="2" type="ORF">OMP40_37185</name>
</gene>
<dbReference type="RefSeq" id="WP_277539103.1">
    <property type="nucleotide sequence ID" value="NZ_JAPDIA010000009.1"/>
</dbReference>
<dbReference type="EMBL" id="JAPDIA010000009">
    <property type="protein sequence ID" value="MDG0814289.1"/>
    <property type="molecule type" value="Genomic_DNA"/>
</dbReference>
<dbReference type="InterPro" id="IPR012854">
    <property type="entry name" value="Cu_amine_oxidase-like_N"/>
</dbReference>
<dbReference type="AlphaFoldDB" id="A0A9X4QX32"/>
<name>A0A9X4QX32_9BACL</name>
<comment type="caution">
    <text evidence="2">The sequence shown here is derived from an EMBL/GenBank/DDBJ whole genome shotgun (WGS) entry which is preliminary data.</text>
</comment>
<reference evidence="2" key="1">
    <citation type="submission" date="2022-10" db="EMBL/GenBank/DDBJ databases">
        <title>Comparative genomic analysis of Cohnella hashimotonis sp. nov., isolated from the International Space Station.</title>
        <authorList>
            <person name="Simpson A."/>
            <person name="Venkateswaran K."/>
        </authorList>
    </citation>
    <scope>NUCLEOTIDE SEQUENCE</scope>
    <source>
        <strain evidence="2">DSM 28161</strain>
    </source>
</reference>
<evidence type="ECO:0000313" key="2">
    <source>
        <dbReference type="EMBL" id="MDG0814289.1"/>
    </source>
</evidence>
<dbReference type="InterPro" id="IPR036582">
    <property type="entry name" value="Mao_N_sf"/>
</dbReference>
<accession>A0A9X4QX32</accession>
<keyword evidence="3" id="KW-1185">Reference proteome</keyword>
<protein>
    <submittedName>
        <fullName evidence="2">Copper amine oxidase N-terminal domain-containing protein</fullName>
    </submittedName>
</protein>
<proteinExistence type="predicted"/>
<dbReference type="SUPFAM" id="SSF55383">
    <property type="entry name" value="Copper amine oxidase, domain N"/>
    <property type="match status" value="1"/>
</dbReference>
<evidence type="ECO:0000259" key="1">
    <source>
        <dbReference type="Pfam" id="PF07833"/>
    </source>
</evidence>
<organism evidence="2 3">
    <name type="scientific">Cohnella rhizosphaerae</name>
    <dbReference type="NCBI Taxonomy" id="1457232"/>
    <lineage>
        <taxon>Bacteria</taxon>
        <taxon>Bacillati</taxon>
        <taxon>Bacillota</taxon>
        <taxon>Bacilli</taxon>
        <taxon>Bacillales</taxon>
        <taxon>Paenibacillaceae</taxon>
        <taxon>Cohnella</taxon>
    </lineage>
</organism>